<accession>A0A2M8KMZ1</accession>
<dbReference type="SUPFAM" id="SSF53335">
    <property type="entry name" value="S-adenosyl-L-methionine-dependent methyltransferases"/>
    <property type="match status" value="1"/>
</dbReference>
<organism evidence="1 2">
    <name type="scientific">Candidatus Roizmanbacteria bacterium CG10_big_fil_rev_8_21_14_0_10_39_12</name>
    <dbReference type="NCBI Taxonomy" id="1974852"/>
    <lineage>
        <taxon>Bacteria</taxon>
        <taxon>Candidatus Roizmaniibacteriota</taxon>
    </lineage>
</organism>
<evidence type="ECO:0000313" key="2">
    <source>
        <dbReference type="Proteomes" id="UP000230222"/>
    </source>
</evidence>
<sequence>MNIHNKQIFQKDYFTSHYFSTTGNFGISELKRNKNWFYGWFRSLHDDFDFLQGNRRKVLEIGCAIGAASAILAERGFDVTATDISPYVIKKIQKLLPHLKCKELDIEDTVSIKNTYDLIFAFEVIEHLANPKKAIENMYKMLKSGGTLILSTPYPYPFALYSDKTHINIRYPFEWVYMLRKIGLSRIQYRHKTFIPFFYRISKYFHFIFPFGIGNPYLNTPVFIIGQKS</sequence>
<dbReference type="Proteomes" id="UP000230222">
    <property type="component" value="Unassembled WGS sequence"/>
</dbReference>
<proteinExistence type="predicted"/>
<reference evidence="2" key="1">
    <citation type="submission" date="2017-09" db="EMBL/GenBank/DDBJ databases">
        <title>Depth-based differentiation of microbial function through sediment-hosted aquifers and enrichment of novel symbionts in the deep terrestrial subsurface.</title>
        <authorList>
            <person name="Probst A.J."/>
            <person name="Ladd B."/>
            <person name="Jarett J.K."/>
            <person name="Geller-Mcgrath D.E."/>
            <person name="Sieber C.M.K."/>
            <person name="Emerson J.B."/>
            <person name="Anantharaman K."/>
            <person name="Thomas B.C."/>
            <person name="Malmstrom R."/>
            <person name="Stieglmeier M."/>
            <person name="Klingl A."/>
            <person name="Woyke T."/>
            <person name="Ryan C.M."/>
            <person name="Banfield J.F."/>
        </authorList>
    </citation>
    <scope>NUCLEOTIDE SEQUENCE [LARGE SCALE GENOMIC DNA]</scope>
</reference>
<dbReference type="CDD" id="cd02440">
    <property type="entry name" value="AdoMet_MTases"/>
    <property type="match status" value="1"/>
</dbReference>
<dbReference type="Gene3D" id="3.40.50.150">
    <property type="entry name" value="Vaccinia Virus protein VP39"/>
    <property type="match status" value="1"/>
</dbReference>
<dbReference type="Pfam" id="PF13489">
    <property type="entry name" value="Methyltransf_23"/>
    <property type="match status" value="1"/>
</dbReference>
<evidence type="ECO:0008006" key="3">
    <source>
        <dbReference type="Google" id="ProtNLM"/>
    </source>
</evidence>
<dbReference type="InterPro" id="IPR029063">
    <property type="entry name" value="SAM-dependent_MTases_sf"/>
</dbReference>
<name>A0A2M8KMZ1_9BACT</name>
<dbReference type="AlphaFoldDB" id="A0A2M8KMZ1"/>
<dbReference type="EMBL" id="PFEC01000088">
    <property type="protein sequence ID" value="PJE61285.1"/>
    <property type="molecule type" value="Genomic_DNA"/>
</dbReference>
<dbReference type="PANTHER" id="PTHR43861">
    <property type="entry name" value="TRANS-ACONITATE 2-METHYLTRANSFERASE-RELATED"/>
    <property type="match status" value="1"/>
</dbReference>
<comment type="caution">
    <text evidence="1">The sequence shown here is derived from an EMBL/GenBank/DDBJ whole genome shotgun (WGS) entry which is preliminary data.</text>
</comment>
<evidence type="ECO:0000313" key="1">
    <source>
        <dbReference type="EMBL" id="PJE61285.1"/>
    </source>
</evidence>
<gene>
    <name evidence="1" type="ORF">COU87_05370</name>
</gene>
<protein>
    <recommendedName>
        <fullName evidence="3">Methyltransferase type 11 domain-containing protein</fullName>
    </recommendedName>
</protein>